<dbReference type="Proteomes" id="UP000247612">
    <property type="component" value="Unassembled WGS sequence"/>
</dbReference>
<evidence type="ECO:0000256" key="1">
    <source>
        <dbReference type="SAM" id="Phobius"/>
    </source>
</evidence>
<dbReference type="EMBL" id="QJKH01000019">
    <property type="protein sequence ID" value="PXX75193.1"/>
    <property type="molecule type" value="Genomic_DNA"/>
</dbReference>
<dbReference type="STRING" id="1034346.GCA_000313565_01910"/>
<dbReference type="AlphaFoldDB" id="A0A318KHR7"/>
<keyword evidence="1" id="KW-0812">Transmembrane</keyword>
<name>A0A318KHR7_9FIRM</name>
<protein>
    <submittedName>
        <fullName evidence="2">Uncharacterized protein</fullName>
    </submittedName>
</protein>
<organism evidence="2 3">
    <name type="scientific">Dielma fastidiosa</name>
    <dbReference type="NCBI Taxonomy" id="1034346"/>
    <lineage>
        <taxon>Bacteria</taxon>
        <taxon>Bacillati</taxon>
        <taxon>Bacillota</taxon>
        <taxon>Erysipelotrichia</taxon>
        <taxon>Erysipelotrichales</taxon>
        <taxon>Erysipelotrichaceae</taxon>
        <taxon>Dielma</taxon>
    </lineage>
</organism>
<proteinExistence type="predicted"/>
<sequence length="53" mass="6429">MWKYIIIAILWVWTENYILSKLQITGKKRIVIKIVTLIILVIILYFILSYFNL</sequence>
<evidence type="ECO:0000313" key="2">
    <source>
        <dbReference type="EMBL" id="PXX75193.1"/>
    </source>
</evidence>
<feature type="transmembrane region" description="Helical" evidence="1">
    <location>
        <begin position="30"/>
        <end position="51"/>
    </location>
</feature>
<comment type="caution">
    <text evidence="2">The sequence shown here is derived from an EMBL/GenBank/DDBJ whole genome shotgun (WGS) entry which is preliminary data.</text>
</comment>
<accession>A0A318KHR7</accession>
<reference evidence="2 3" key="1">
    <citation type="submission" date="2018-05" db="EMBL/GenBank/DDBJ databases">
        <title>Genomic Encyclopedia of Type Strains, Phase IV (KMG-IV): sequencing the most valuable type-strain genomes for metagenomic binning, comparative biology and taxonomic classification.</title>
        <authorList>
            <person name="Goeker M."/>
        </authorList>
    </citation>
    <scope>NUCLEOTIDE SEQUENCE [LARGE SCALE GENOMIC DNA]</scope>
    <source>
        <strain evidence="2 3">JC118</strain>
    </source>
</reference>
<gene>
    <name evidence="2" type="ORF">DES51_1199</name>
</gene>
<keyword evidence="3" id="KW-1185">Reference proteome</keyword>
<evidence type="ECO:0000313" key="3">
    <source>
        <dbReference type="Proteomes" id="UP000247612"/>
    </source>
</evidence>
<keyword evidence="1" id="KW-1133">Transmembrane helix</keyword>
<keyword evidence="1" id="KW-0472">Membrane</keyword>